<dbReference type="InterPro" id="IPR029063">
    <property type="entry name" value="SAM-dependent_MTases_sf"/>
</dbReference>
<dbReference type="PANTHER" id="PTHR33841:SF1">
    <property type="entry name" value="DNA METHYLTRANSFERASE A"/>
    <property type="match status" value="1"/>
</dbReference>
<feature type="coiled-coil region" evidence="8">
    <location>
        <begin position="631"/>
        <end position="696"/>
    </location>
</feature>
<proteinExistence type="predicted"/>
<feature type="domain" description="TaqI-like C-terminal specificity" evidence="10">
    <location>
        <begin position="932"/>
        <end position="1049"/>
    </location>
</feature>
<dbReference type="Pfam" id="PF12950">
    <property type="entry name" value="TaqI_C"/>
    <property type="match status" value="1"/>
</dbReference>
<keyword evidence="12" id="KW-1185">Reference proteome</keyword>
<evidence type="ECO:0000256" key="6">
    <source>
        <dbReference type="ARBA" id="ARBA00023125"/>
    </source>
</evidence>
<keyword evidence="8" id="KW-0175">Coiled coil</keyword>
<dbReference type="EMBL" id="JAPDPI010000015">
    <property type="protein sequence ID" value="MCW3805731.1"/>
    <property type="molecule type" value="Genomic_DNA"/>
</dbReference>
<keyword evidence="5" id="KW-0680">Restriction system</keyword>
<gene>
    <name evidence="11" type="ORF">OM074_08825</name>
</gene>
<dbReference type="GO" id="GO:0009007">
    <property type="term" value="F:site-specific DNA-methyltransferase (adenine-specific) activity"/>
    <property type="evidence" value="ECO:0007669"/>
    <property type="project" value="UniProtKB-EC"/>
</dbReference>
<comment type="caution">
    <text evidence="11">The sequence shown here is derived from an EMBL/GenBank/DDBJ whole genome shotgun (WGS) entry which is preliminary data.</text>
</comment>
<dbReference type="InterPro" id="IPR002052">
    <property type="entry name" value="DNA_methylase_N6_adenine_CS"/>
</dbReference>
<dbReference type="RefSeq" id="WP_301199097.1">
    <property type="nucleotide sequence ID" value="NZ_JAPDPI010000015.1"/>
</dbReference>
<dbReference type="PROSITE" id="PS00092">
    <property type="entry name" value="N6_MTASE"/>
    <property type="match status" value="1"/>
</dbReference>
<dbReference type="GO" id="GO:0032259">
    <property type="term" value="P:methylation"/>
    <property type="evidence" value="ECO:0007669"/>
    <property type="project" value="UniProtKB-KW"/>
</dbReference>
<dbReference type="Pfam" id="PF07669">
    <property type="entry name" value="Eco57I"/>
    <property type="match status" value="1"/>
</dbReference>
<dbReference type="SUPFAM" id="SSF53335">
    <property type="entry name" value="S-adenosyl-L-methionine-dependent methyltransferases"/>
    <property type="match status" value="1"/>
</dbReference>
<dbReference type="PANTHER" id="PTHR33841">
    <property type="entry name" value="DNA METHYLTRANSFERASE YEEA-RELATED"/>
    <property type="match status" value="1"/>
</dbReference>
<evidence type="ECO:0000256" key="2">
    <source>
        <dbReference type="ARBA" id="ARBA00022603"/>
    </source>
</evidence>
<evidence type="ECO:0000259" key="9">
    <source>
        <dbReference type="Pfam" id="PF07669"/>
    </source>
</evidence>
<comment type="catalytic activity">
    <reaction evidence="7">
        <text>a 2'-deoxyadenosine in DNA + S-adenosyl-L-methionine = an N(6)-methyl-2'-deoxyadenosine in DNA + S-adenosyl-L-homocysteine + H(+)</text>
        <dbReference type="Rhea" id="RHEA:15197"/>
        <dbReference type="Rhea" id="RHEA-COMP:12418"/>
        <dbReference type="Rhea" id="RHEA-COMP:12419"/>
        <dbReference type="ChEBI" id="CHEBI:15378"/>
        <dbReference type="ChEBI" id="CHEBI:57856"/>
        <dbReference type="ChEBI" id="CHEBI:59789"/>
        <dbReference type="ChEBI" id="CHEBI:90615"/>
        <dbReference type="ChEBI" id="CHEBI:90616"/>
        <dbReference type="EC" id="2.1.1.72"/>
    </reaction>
</comment>
<keyword evidence="4" id="KW-0949">S-adenosyl-L-methionine</keyword>
<dbReference type="Gene3D" id="3.40.50.150">
    <property type="entry name" value="Vaccinia Virus protein VP39"/>
    <property type="match status" value="2"/>
</dbReference>
<evidence type="ECO:0000313" key="11">
    <source>
        <dbReference type="EMBL" id="MCW3805731.1"/>
    </source>
</evidence>
<dbReference type="EC" id="2.1.1.72" evidence="1"/>
<keyword evidence="6" id="KW-0238">DNA-binding</keyword>
<dbReference type="InterPro" id="IPR025931">
    <property type="entry name" value="TaqI_C"/>
</dbReference>
<dbReference type="InterPro" id="IPR011639">
    <property type="entry name" value="MethylTrfase_TaqI-like_dom"/>
</dbReference>
<evidence type="ECO:0000256" key="4">
    <source>
        <dbReference type="ARBA" id="ARBA00022691"/>
    </source>
</evidence>
<evidence type="ECO:0000256" key="1">
    <source>
        <dbReference type="ARBA" id="ARBA00011900"/>
    </source>
</evidence>
<dbReference type="PRINTS" id="PR00507">
    <property type="entry name" value="N12N6MTFRASE"/>
</dbReference>
<evidence type="ECO:0000256" key="7">
    <source>
        <dbReference type="ARBA" id="ARBA00047942"/>
    </source>
</evidence>
<dbReference type="GO" id="GO:0003677">
    <property type="term" value="F:DNA binding"/>
    <property type="evidence" value="ECO:0007669"/>
    <property type="project" value="UniProtKB-KW"/>
</dbReference>
<dbReference type="GO" id="GO:0009307">
    <property type="term" value="P:DNA restriction-modification system"/>
    <property type="evidence" value="ECO:0007669"/>
    <property type="project" value="UniProtKB-KW"/>
</dbReference>
<protein>
    <recommendedName>
        <fullName evidence="1">site-specific DNA-methyltransferase (adenine-specific)</fullName>
        <ecNumber evidence="1">2.1.1.72</ecNumber>
    </recommendedName>
</protein>
<sequence length="1169" mass="136985">MKRDTLKNIFNAPYKSNIWKNFLKELFRNLDNNYFQTPIDLKDDSLVKHKDVEHIWEFGDISLADGKIIKFYEVVLKENQQVTKNRVGLRNILSSEIGFGYIDGAIITYHNHKALDWRFTFISKSLYWDEDNNEVKTETHPKRYTYLFGQFETVKTAVNQFEWLFNQIETRNITMEDVLKAFSVEKLSKEFYAGYFHQYETFVAYIVDNPKAFSLFTKQVYGDHDKGEKLVSDFVKKFLGRIVFLYFLQKKGWMGVPLGEEWGNGQRDFVFRLFEEFPDKNHFYQKALVPLFFYTLNQDRTENNDVFSVTNTRIPYLNGGLFEKDETEPENIQFEPQRFIELFAFFSKYNFTVDESSPDDQDIGVDPEMLGHIFENLLEDNKDKGAFYTPKEIVHYMTQESLIEYLSTHLAETEKEKLNSFVKKKQKAELSDKELRTIDALLEDVKICDPAIGSGAFPMGLLHEIFALKGLIAFERGYTAWSPARVKESIIENSIYGVDIEEGAVDIARLRFWLSLVVDEPTPRPLPNLDYKIICGNSLISRYSLDAPIDEIFREFNKGREKENKVDLEKYKSIVREYLHEANHNKKNEFKQLIEDVKAAFKTYFSNKEIKKLNLLKADLILQEGNNLFGALDKKSRIKELKQKIKNYQDSSNIYKDEEIRRLNETINSIEKLKTTAQLKKEITKLEKEKQAREESKVYQEAIEWRFEFPNLLDVNGNFEGFDIVIGNPPYGVSIKGDYRNIVVNSIGKLPDYEIYHYFTEKARLLLKEDGIFSYIIPNTYLFNTFAAQYRLNILDKWGLIEILDCTKFSIFQSATVRNTINTWRKSNLKNVGYRKTKDITSFKELSNKPRVHINVENLKLMNQNWGLAFMLDTNIIDIVSKIKLGTKQLIDYFPDVSQGLIAYDKYQGQSEDIIKNRVYHYDSFEKESLKKWLWGADVTRYEVSWNKKEYIDYCDGIANPRHPKFFDGERVLIREITNPSIFAAITSDELYNDPAIIIVKSSKEYSIKALTGILNSRLATFFHFNNSPKATKGAFPKILVKDVKEFPLPQLEINNPISTIVDYILKLKKLKQLNEFVPNSHISEIFEEVIDAMVFEVYFPEEFKKAGISFITYAERDFESIEGKQEEEQREIIHNAYQKLREKDNEIRNNLKAMKIELRDLLMPILTV</sequence>
<feature type="domain" description="Type II methyltransferase M.TaqI-like" evidence="9">
    <location>
        <begin position="493"/>
        <end position="812"/>
    </location>
</feature>
<name>A0AAE3MDQ9_9BACT</name>
<evidence type="ECO:0000313" key="12">
    <source>
        <dbReference type="Proteomes" id="UP001207408"/>
    </source>
</evidence>
<evidence type="ECO:0000256" key="5">
    <source>
        <dbReference type="ARBA" id="ARBA00022747"/>
    </source>
</evidence>
<dbReference type="Proteomes" id="UP001207408">
    <property type="component" value="Unassembled WGS sequence"/>
</dbReference>
<keyword evidence="3" id="KW-0808">Transferase</keyword>
<evidence type="ECO:0000256" key="3">
    <source>
        <dbReference type="ARBA" id="ARBA00022679"/>
    </source>
</evidence>
<reference evidence="11" key="1">
    <citation type="submission" date="2022-10" db="EMBL/GenBank/DDBJ databases">
        <authorList>
            <person name="Yu W.X."/>
        </authorList>
    </citation>
    <scope>NUCLEOTIDE SEQUENCE</scope>
    <source>
        <strain evidence="11">D04</strain>
    </source>
</reference>
<organism evidence="11 12">
    <name type="scientific">Plebeiibacterium marinum</name>
    <dbReference type="NCBI Taxonomy" id="2992111"/>
    <lineage>
        <taxon>Bacteria</taxon>
        <taxon>Pseudomonadati</taxon>
        <taxon>Bacteroidota</taxon>
        <taxon>Bacteroidia</taxon>
        <taxon>Marinilabiliales</taxon>
        <taxon>Marinilabiliaceae</taxon>
        <taxon>Plebeiibacterium</taxon>
    </lineage>
</organism>
<evidence type="ECO:0000259" key="10">
    <source>
        <dbReference type="Pfam" id="PF12950"/>
    </source>
</evidence>
<evidence type="ECO:0000256" key="8">
    <source>
        <dbReference type="SAM" id="Coils"/>
    </source>
</evidence>
<keyword evidence="2 11" id="KW-0489">Methyltransferase</keyword>
<accession>A0AAE3MDQ9</accession>
<dbReference type="InterPro" id="IPR050953">
    <property type="entry name" value="N4_N6_ade-DNA_methylase"/>
</dbReference>
<dbReference type="AlphaFoldDB" id="A0AAE3MDQ9"/>